<feature type="compositionally biased region" description="Low complexity" evidence="2">
    <location>
        <begin position="183"/>
        <end position="203"/>
    </location>
</feature>
<dbReference type="EMBL" id="CAJJDO010000093">
    <property type="protein sequence ID" value="CAD8189174.1"/>
    <property type="molecule type" value="Genomic_DNA"/>
</dbReference>
<sequence length="782" mass="90882">MSVNVIPVANPHQKMEGIQNVRPEEIKKIIEKAKNLPSKQEGDFVKLQNYEFQVDEFEEMEDPQKNNKKNKKQPKKDSKKEVQESKDKEEPDQSSDIDLKKQQKPKAKEIKKQEKPKPKQQQEEDIQDGQDNNQEVQLQDEQQQQQQQQQQQDEEVQLKESEIDQDDMQKQLDEYDEQNNQLSQSQAQDNSQIQQSQISQKSSNQKKKKFQSGYAAMMDDLLNESEVSINEEQPKNQKKEENQMVSSQIDAKKEQEYLKIIKQYQSKIKQLNEAIEQQKQPVLSEIIEDQIEDIQEQLDKTEESFSNKKHLYPGIAGIGISLYDEFRLPQIIEEQVQHRLKELGVQDRQNEENEQKIKDLEEQHQAELNRIKQNYEEQLQQMKLEIELQQERIKEAERMRYAESEISKVIDKDEIELLRNDPLFSVMSSNLVQSVDSNVSQLMKDESIYLKYRDVLQQYKPKANQLENCMEIVNSKIHDLITLKEAQELNQFNTDSNISISKIMDIDGAIRIIDQNQNVNSDIDSLITPSEQMKFKKDPKYQEPSLPNSSIDFSIPDNYKLQRMIDSDYSNLDMKINEDGSLFIELQKELEQNYPMTESNRLIVYQQIIQDQKQEFDKQVKKLQKLKPTYKSKLYFGESIDSSIGSLANEQVPKSISSNISMISKSQSNESIIGSVVSKNEKAELQKQCYSKESSISRLQLSKNDVEQLDKISSGISQLNSIVDSYNTHNQSVSSGISKVLNDQQLQKEKYSNIDSSLNISQGGSSIKSFLLLKKSVISKKY</sequence>
<comment type="caution">
    <text evidence="3">The sequence shown here is derived from an EMBL/GenBank/DDBJ whole genome shotgun (WGS) entry which is preliminary data.</text>
</comment>
<feature type="compositionally biased region" description="Basic and acidic residues" evidence="2">
    <location>
        <begin position="232"/>
        <end position="242"/>
    </location>
</feature>
<evidence type="ECO:0000256" key="2">
    <source>
        <dbReference type="SAM" id="MobiDB-lite"/>
    </source>
</evidence>
<keyword evidence="1" id="KW-0175">Coiled coil</keyword>
<feature type="coiled-coil region" evidence="1">
    <location>
        <begin position="343"/>
        <end position="399"/>
    </location>
</feature>
<proteinExistence type="predicted"/>
<name>A0A8S1WG15_9CILI</name>
<feature type="region of interest" description="Disordered" evidence="2">
    <location>
        <begin position="229"/>
        <end position="248"/>
    </location>
</feature>
<gene>
    <name evidence="3" type="ORF">PPENT_87.1.T0930070</name>
</gene>
<accession>A0A8S1WG15</accession>
<protein>
    <submittedName>
        <fullName evidence="3">Uncharacterized protein</fullName>
    </submittedName>
</protein>
<feature type="region of interest" description="Disordered" evidence="2">
    <location>
        <begin position="56"/>
        <end position="214"/>
    </location>
</feature>
<feature type="compositionally biased region" description="Basic and acidic residues" evidence="2">
    <location>
        <begin position="156"/>
        <end position="173"/>
    </location>
</feature>
<reference evidence="3" key="1">
    <citation type="submission" date="2021-01" db="EMBL/GenBank/DDBJ databases">
        <authorList>
            <consortium name="Genoscope - CEA"/>
            <person name="William W."/>
        </authorList>
    </citation>
    <scope>NUCLEOTIDE SEQUENCE</scope>
</reference>
<evidence type="ECO:0000313" key="4">
    <source>
        <dbReference type="Proteomes" id="UP000689195"/>
    </source>
</evidence>
<feature type="compositionally biased region" description="Low complexity" evidence="2">
    <location>
        <begin position="129"/>
        <end position="151"/>
    </location>
</feature>
<evidence type="ECO:0000256" key="1">
    <source>
        <dbReference type="SAM" id="Coils"/>
    </source>
</evidence>
<dbReference type="OrthoDB" id="309416at2759"/>
<dbReference type="Proteomes" id="UP000689195">
    <property type="component" value="Unassembled WGS sequence"/>
</dbReference>
<keyword evidence="4" id="KW-1185">Reference proteome</keyword>
<evidence type="ECO:0000313" key="3">
    <source>
        <dbReference type="EMBL" id="CAD8189174.1"/>
    </source>
</evidence>
<organism evidence="3 4">
    <name type="scientific">Paramecium pentaurelia</name>
    <dbReference type="NCBI Taxonomy" id="43138"/>
    <lineage>
        <taxon>Eukaryota</taxon>
        <taxon>Sar</taxon>
        <taxon>Alveolata</taxon>
        <taxon>Ciliophora</taxon>
        <taxon>Intramacronucleata</taxon>
        <taxon>Oligohymenophorea</taxon>
        <taxon>Peniculida</taxon>
        <taxon>Parameciidae</taxon>
        <taxon>Paramecium</taxon>
    </lineage>
</organism>
<feature type="compositionally biased region" description="Basic and acidic residues" evidence="2">
    <location>
        <begin position="75"/>
        <end position="122"/>
    </location>
</feature>
<dbReference type="AlphaFoldDB" id="A0A8S1WG15"/>